<dbReference type="EMBL" id="KZ613970">
    <property type="protein sequence ID" value="PMD29968.1"/>
    <property type="molecule type" value="Genomic_DNA"/>
</dbReference>
<evidence type="ECO:0000256" key="2">
    <source>
        <dbReference type="PIRSR" id="PIRSR602401-1"/>
    </source>
</evidence>
<dbReference type="Pfam" id="PF00067">
    <property type="entry name" value="p450"/>
    <property type="match status" value="1"/>
</dbReference>
<evidence type="ECO:0000313" key="4">
    <source>
        <dbReference type="Proteomes" id="UP000235786"/>
    </source>
</evidence>
<dbReference type="GO" id="GO:0016705">
    <property type="term" value="F:oxidoreductase activity, acting on paired donors, with incorporation or reduction of molecular oxygen"/>
    <property type="evidence" value="ECO:0007669"/>
    <property type="project" value="InterPro"/>
</dbReference>
<keyword evidence="4" id="KW-1185">Reference proteome</keyword>
<comment type="similarity">
    <text evidence="1">Belongs to the cytochrome P450 family.</text>
</comment>
<dbReference type="GO" id="GO:0005506">
    <property type="term" value="F:iron ion binding"/>
    <property type="evidence" value="ECO:0007669"/>
    <property type="project" value="InterPro"/>
</dbReference>
<evidence type="ECO:0000313" key="3">
    <source>
        <dbReference type="EMBL" id="PMD29968.1"/>
    </source>
</evidence>
<dbReference type="OrthoDB" id="1470350at2759"/>
<dbReference type="PRINTS" id="PR00385">
    <property type="entry name" value="P450"/>
</dbReference>
<evidence type="ECO:0000256" key="1">
    <source>
        <dbReference type="ARBA" id="ARBA00010617"/>
    </source>
</evidence>
<dbReference type="Proteomes" id="UP000235786">
    <property type="component" value="Unassembled WGS sequence"/>
</dbReference>
<dbReference type="GO" id="GO:0004497">
    <property type="term" value="F:monooxygenase activity"/>
    <property type="evidence" value="ECO:0007669"/>
    <property type="project" value="InterPro"/>
</dbReference>
<keyword evidence="2" id="KW-0349">Heme</keyword>
<dbReference type="PANTHER" id="PTHR24305">
    <property type="entry name" value="CYTOCHROME P450"/>
    <property type="match status" value="1"/>
</dbReference>
<dbReference type="SUPFAM" id="SSF48264">
    <property type="entry name" value="Cytochrome P450"/>
    <property type="match status" value="1"/>
</dbReference>
<accession>A0A2J6QUM3</accession>
<keyword evidence="2" id="KW-0479">Metal-binding</keyword>
<comment type="cofactor">
    <cofactor evidence="2">
        <name>heme</name>
        <dbReference type="ChEBI" id="CHEBI:30413"/>
    </cofactor>
</comment>
<proteinExistence type="inferred from homology"/>
<reference evidence="3 4" key="1">
    <citation type="submission" date="2016-04" db="EMBL/GenBank/DDBJ databases">
        <title>A degradative enzymes factory behind the ericoid mycorrhizal symbiosis.</title>
        <authorList>
            <consortium name="DOE Joint Genome Institute"/>
            <person name="Martino E."/>
            <person name="Morin E."/>
            <person name="Grelet G."/>
            <person name="Kuo A."/>
            <person name="Kohler A."/>
            <person name="Daghino S."/>
            <person name="Barry K."/>
            <person name="Choi C."/>
            <person name="Cichocki N."/>
            <person name="Clum A."/>
            <person name="Copeland A."/>
            <person name="Hainaut M."/>
            <person name="Haridas S."/>
            <person name="Labutti K."/>
            <person name="Lindquist E."/>
            <person name="Lipzen A."/>
            <person name="Khouja H.-R."/>
            <person name="Murat C."/>
            <person name="Ohm R."/>
            <person name="Olson A."/>
            <person name="Spatafora J."/>
            <person name="Veneault-Fourrey C."/>
            <person name="Henrissat B."/>
            <person name="Grigoriev I."/>
            <person name="Martin F."/>
            <person name="Perotto S."/>
        </authorList>
    </citation>
    <scope>NUCLEOTIDE SEQUENCE [LARGE SCALE GENOMIC DNA]</scope>
    <source>
        <strain evidence="3 4">F</strain>
    </source>
</reference>
<name>A0A2J6QUM3_HYAVF</name>
<keyword evidence="2" id="KW-0408">Iron</keyword>
<organism evidence="3 4">
    <name type="scientific">Hyaloscypha variabilis (strain UAMH 11265 / GT02V1 / F)</name>
    <name type="common">Meliniomyces variabilis</name>
    <dbReference type="NCBI Taxonomy" id="1149755"/>
    <lineage>
        <taxon>Eukaryota</taxon>
        <taxon>Fungi</taxon>
        <taxon>Dikarya</taxon>
        <taxon>Ascomycota</taxon>
        <taxon>Pezizomycotina</taxon>
        <taxon>Leotiomycetes</taxon>
        <taxon>Helotiales</taxon>
        <taxon>Hyaloscyphaceae</taxon>
        <taxon>Hyaloscypha</taxon>
        <taxon>Hyaloscypha variabilis</taxon>
    </lineage>
</organism>
<dbReference type="PANTHER" id="PTHR24305:SF166">
    <property type="entry name" value="CYTOCHROME P450 12A4, MITOCHONDRIAL-RELATED"/>
    <property type="match status" value="1"/>
</dbReference>
<dbReference type="InterPro" id="IPR050121">
    <property type="entry name" value="Cytochrome_P450_monoxygenase"/>
</dbReference>
<dbReference type="Gene3D" id="1.10.630.10">
    <property type="entry name" value="Cytochrome P450"/>
    <property type="match status" value="1"/>
</dbReference>
<dbReference type="InterPro" id="IPR002401">
    <property type="entry name" value="Cyt_P450_E_grp-I"/>
</dbReference>
<feature type="binding site" description="axial binding residue" evidence="2">
    <location>
        <position position="469"/>
    </location>
    <ligand>
        <name>heme</name>
        <dbReference type="ChEBI" id="CHEBI:30413"/>
    </ligand>
    <ligandPart>
        <name>Fe</name>
        <dbReference type="ChEBI" id="CHEBI:18248"/>
    </ligandPart>
</feature>
<dbReference type="GO" id="GO:0020037">
    <property type="term" value="F:heme binding"/>
    <property type="evidence" value="ECO:0007669"/>
    <property type="project" value="InterPro"/>
</dbReference>
<sequence>MPSFTHLLLLSPLSLVLYLAYQYFGRLRPLNAIPNAHFTAPFSPIWLISIRYRKRENRTVWASHKRLGPVIRLAPDEISVCTLQGIKTIYGAWDKNRWYEAFINYGVPPLVAEIYLGPHTAHKRRMANVYSKSFLQNSADIAKFNTLMLTEGVLPKIATSAATGSSLDVLRLGYAYGMDVMSAYEFGSAYGTKFLNDDEALSGFLAAFTAVKNGFFWAGRLPTMTQALERIGINLVPQEAMDGQAHMEDMCWKLCSRLQTATETDSLSPSSTKSVVYSQLYSSLEKNLEKTSSSPANDPDFLRKSVASDMLDHLIAGYETSGIALAYTMYELCMHPEFQTALRTELRSLSPPLTFPLGSEPSAFSTSTPPSTLPRILDNLPLLNAALYETLRLYPPGAAGQPRVVPRGGAVLCGYALPEGVVAHAAPYSVHRNEEVFENAEEWLPERWMGDKKEVKDWFWAFGSGRAGCIGREFAVQEMLVLLAAVYTNFSSHIVDADGIEPVDEFIAGPRAGKLILRFEKVE</sequence>
<dbReference type="InterPro" id="IPR001128">
    <property type="entry name" value="Cyt_P450"/>
</dbReference>
<dbReference type="PRINTS" id="PR00463">
    <property type="entry name" value="EP450I"/>
</dbReference>
<dbReference type="AlphaFoldDB" id="A0A2J6QUM3"/>
<dbReference type="STRING" id="1149755.A0A2J6QUM3"/>
<gene>
    <name evidence="3" type="ORF">L207DRAFT_593017</name>
</gene>
<protein>
    <submittedName>
        <fullName evidence="3">Cytochrome P450</fullName>
    </submittedName>
</protein>
<dbReference type="InterPro" id="IPR036396">
    <property type="entry name" value="Cyt_P450_sf"/>
</dbReference>